<proteinExistence type="predicted"/>
<name>A0AAJ0BNI1_9PEZI</name>
<feature type="domain" description="Heterokaryon incompatibility" evidence="1">
    <location>
        <begin position="22"/>
        <end position="111"/>
    </location>
</feature>
<dbReference type="InterPro" id="IPR010730">
    <property type="entry name" value="HET"/>
</dbReference>
<dbReference type="AlphaFoldDB" id="A0AAJ0BNI1"/>
<protein>
    <submittedName>
        <fullName evidence="2">Vegetative incompatibility protein HET-E-1</fullName>
    </submittedName>
</protein>
<evidence type="ECO:0000313" key="3">
    <source>
        <dbReference type="Proteomes" id="UP001239445"/>
    </source>
</evidence>
<accession>A0AAJ0BNI1</accession>
<dbReference type="Proteomes" id="UP001239445">
    <property type="component" value="Unassembled WGS sequence"/>
</dbReference>
<dbReference type="PANTHER" id="PTHR10622:SF10">
    <property type="entry name" value="HET DOMAIN-CONTAINING PROTEIN"/>
    <property type="match status" value="1"/>
</dbReference>
<keyword evidence="3" id="KW-1185">Reference proteome</keyword>
<organism evidence="2 3">
    <name type="scientific">Echria macrotheca</name>
    <dbReference type="NCBI Taxonomy" id="438768"/>
    <lineage>
        <taxon>Eukaryota</taxon>
        <taxon>Fungi</taxon>
        <taxon>Dikarya</taxon>
        <taxon>Ascomycota</taxon>
        <taxon>Pezizomycotina</taxon>
        <taxon>Sordariomycetes</taxon>
        <taxon>Sordariomycetidae</taxon>
        <taxon>Sordariales</taxon>
        <taxon>Schizotheciaceae</taxon>
        <taxon>Echria</taxon>
    </lineage>
</organism>
<reference evidence="2" key="1">
    <citation type="submission" date="2023-06" db="EMBL/GenBank/DDBJ databases">
        <title>Genome-scale phylogeny and comparative genomics of the fungal order Sordariales.</title>
        <authorList>
            <consortium name="Lawrence Berkeley National Laboratory"/>
            <person name="Hensen N."/>
            <person name="Bonometti L."/>
            <person name="Westerberg I."/>
            <person name="Brannstrom I.O."/>
            <person name="Guillou S."/>
            <person name="Cros-Aarteil S."/>
            <person name="Calhoun S."/>
            <person name="Haridas S."/>
            <person name="Kuo A."/>
            <person name="Mondo S."/>
            <person name="Pangilinan J."/>
            <person name="Riley R."/>
            <person name="Labutti K."/>
            <person name="Andreopoulos B."/>
            <person name="Lipzen A."/>
            <person name="Chen C."/>
            <person name="Yanf M."/>
            <person name="Daum C."/>
            <person name="Ng V."/>
            <person name="Clum A."/>
            <person name="Steindorff A."/>
            <person name="Ohm R."/>
            <person name="Martin F."/>
            <person name="Silar P."/>
            <person name="Natvig D."/>
            <person name="Lalanne C."/>
            <person name="Gautier V."/>
            <person name="Ament-Velasquez S.L."/>
            <person name="Kruys A."/>
            <person name="Hutchinson M.I."/>
            <person name="Powell A.J."/>
            <person name="Barry K."/>
            <person name="Miller A.N."/>
            <person name="Grigoriev I.V."/>
            <person name="Debuchy R."/>
            <person name="Gladieux P."/>
            <person name="Thoren M.H."/>
            <person name="Johannesson H."/>
        </authorList>
    </citation>
    <scope>NUCLEOTIDE SEQUENCE</scope>
    <source>
        <strain evidence="2">PSN4</strain>
    </source>
</reference>
<gene>
    <name evidence="2" type="ORF">QBC47DRAFT_370415</name>
</gene>
<dbReference type="PANTHER" id="PTHR10622">
    <property type="entry name" value="HET DOMAIN-CONTAINING PROTEIN"/>
    <property type="match status" value="1"/>
</dbReference>
<dbReference type="EMBL" id="MU839827">
    <property type="protein sequence ID" value="KAK1761559.1"/>
    <property type="molecule type" value="Genomic_DNA"/>
</dbReference>
<sequence length="562" mass="63763">MRLINTSSLEIEEFHGGNVPKYAILSHTWGAAEALFEQWTSRLSRLRHTRCPGFSKVRAACKRARSDGFGYVWVDTVCINKSSSAELSEAINSMYAWYERSSVCYVYLSDVVSRCGDTTDTLDLVRRSRWFRRGWTLQELLAPTNVEFYTRNWNLLGTKNALAFLISEVTGIEEVCLRKRKRIDEYSIAQRMAWAANRVTTREEDIAYCLMGIFGISMPLLYGEGQKAFVRLQEEIIKSSDDHSILAFDTALSEGTLFAHHPAVFAQSNRIHPNFAHKLTTPFVMTNVGLSITTPLVQTLSPYWFLALLNCVEINTHPTLRRGLVYLPLIGKENKFMRARAPVSLIYKPMDEGSLDSKDDIQDLTTPTETSYLISYFKRVYSVYGTEMDYAMKGFEVENKTHGGFMIAFPRGLASYRLLTAYPSEDLQSDISFFIPTTRPMPRDKDSRSGLCTGRGMIIFERPGKSTGKYIGLYLAGTAMLRDWTCRVVSVPDDFEIERAEDVLEAADEEALHGAWVQHDRCGNTIIQARTRFQTLNGDPCNEAVMVEIVFDGDVFLQERGI</sequence>
<evidence type="ECO:0000259" key="1">
    <source>
        <dbReference type="Pfam" id="PF06985"/>
    </source>
</evidence>
<comment type="caution">
    <text evidence="2">The sequence shown here is derived from an EMBL/GenBank/DDBJ whole genome shotgun (WGS) entry which is preliminary data.</text>
</comment>
<evidence type="ECO:0000313" key="2">
    <source>
        <dbReference type="EMBL" id="KAK1761559.1"/>
    </source>
</evidence>
<dbReference type="Pfam" id="PF06985">
    <property type="entry name" value="HET"/>
    <property type="match status" value="1"/>
</dbReference>